<dbReference type="InterPro" id="IPR002293">
    <property type="entry name" value="AA/rel_permease1"/>
</dbReference>
<dbReference type="AlphaFoldDB" id="A0A506UQI8"/>
<feature type="transmembrane region" description="Helical" evidence="6">
    <location>
        <begin position="101"/>
        <end position="125"/>
    </location>
</feature>
<evidence type="ECO:0000256" key="4">
    <source>
        <dbReference type="ARBA" id="ARBA00022989"/>
    </source>
</evidence>
<sequence length="485" mass="51609">MTVSFWRTKPLDGRTGRQSGLRKVFGAWHLIALGVGVTIGAGLFSLTGVAAGQHAGPAVILSFLISALACGFAGLCYAELAGMISSGGSAYSYAYASLGEIIAWFIGWDLILEYTVGAAVIASSWSGYLVSLLRSWGIVIDPRLTGPTFTPVTMPDGAVCPAWFNAPTVFIIAAITLLLMRGTTQSSRVNGIVVVIKLLVIAAVIIVCLPFIQPGNFHPFIPPNTGQFGEFGFSGVMRAAGMAFFAYLGFDIISTTTQDTRNPQRNIPIGILGSLLICAIIYAVFSFVLVGVVNYHAMATDPNPVATAMDAIHRPWMGMVIKLGITVGYLSVIYGQLFAQSRITMAMAHDGLLPPLFGRLSPRTLTPGASHLITALVASVLAACFPIAELGNMTSIGTLLAFIIVCAGVLALRWKQPHARRTFRIPGGMFAIPVLGVGSCLIVMLSLDGVTWLRLVLWLLLGGLVYLTYGFRHSELARLASKAPR</sequence>
<feature type="transmembrane region" description="Helical" evidence="6">
    <location>
        <begin position="451"/>
        <end position="469"/>
    </location>
</feature>
<feature type="transmembrane region" description="Helical" evidence="6">
    <location>
        <begin position="232"/>
        <end position="250"/>
    </location>
</feature>
<keyword evidence="5 6" id="KW-0472">Membrane</keyword>
<dbReference type="RefSeq" id="WP_165600080.1">
    <property type="nucleotide sequence ID" value="NZ_SORZ01000001.1"/>
</dbReference>
<evidence type="ECO:0000256" key="1">
    <source>
        <dbReference type="ARBA" id="ARBA00004141"/>
    </source>
</evidence>
<feature type="transmembrane region" description="Helical" evidence="6">
    <location>
        <begin position="192"/>
        <end position="212"/>
    </location>
</feature>
<dbReference type="PIRSF" id="PIRSF006060">
    <property type="entry name" value="AA_transporter"/>
    <property type="match status" value="1"/>
</dbReference>
<feature type="transmembrane region" description="Helical" evidence="6">
    <location>
        <begin position="394"/>
        <end position="413"/>
    </location>
</feature>
<comment type="subcellular location">
    <subcellularLocation>
        <location evidence="1">Membrane</location>
        <topology evidence="1">Multi-pass membrane protein</topology>
    </subcellularLocation>
</comment>
<evidence type="ECO:0000256" key="6">
    <source>
        <dbReference type="SAM" id="Phobius"/>
    </source>
</evidence>
<keyword evidence="3 6" id="KW-0812">Transmembrane</keyword>
<reference evidence="7 8" key="1">
    <citation type="submission" date="2019-03" db="EMBL/GenBank/DDBJ databases">
        <title>The complete genome sequence of Neokomagataea sp. Jb2 NBRC113641.</title>
        <authorList>
            <person name="Chua K.-O."/>
            <person name="Chan K.-G."/>
            <person name="See-Too W.-S."/>
        </authorList>
    </citation>
    <scope>NUCLEOTIDE SEQUENCE [LARGE SCALE GENOMIC DNA]</scope>
    <source>
        <strain evidence="7 8">Jb2</strain>
    </source>
</reference>
<dbReference type="Pfam" id="PF13520">
    <property type="entry name" value="AA_permease_2"/>
    <property type="match status" value="1"/>
</dbReference>
<name>A0A506UQI8_9PROT</name>
<dbReference type="GO" id="GO:0015171">
    <property type="term" value="F:amino acid transmembrane transporter activity"/>
    <property type="evidence" value="ECO:0007669"/>
    <property type="project" value="TreeGrafter"/>
</dbReference>
<protein>
    <submittedName>
        <fullName evidence="7">Amino acid permease</fullName>
    </submittedName>
</protein>
<dbReference type="PANTHER" id="PTHR43243">
    <property type="entry name" value="INNER MEMBRANE TRANSPORTER YGJI-RELATED"/>
    <property type="match status" value="1"/>
</dbReference>
<dbReference type="GO" id="GO:0016020">
    <property type="term" value="C:membrane"/>
    <property type="evidence" value="ECO:0007669"/>
    <property type="project" value="UniProtKB-SubCell"/>
</dbReference>
<proteinExistence type="predicted"/>
<feature type="transmembrane region" description="Helical" evidence="6">
    <location>
        <begin position="58"/>
        <end position="80"/>
    </location>
</feature>
<dbReference type="Gene3D" id="1.20.1740.10">
    <property type="entry name" value="Amino acid/polyamine transporter I"/>
    <property type="match status" value="1"/>
</dbReference>
<keyword evidence="4 6" id="KW-1133">Transmembrane helix</keyword>
<organism evidence="7 8">
    <name type="scientific">Oecophyllibacter saccharovorans</name>
    <dbReference type="NCBI Taxonomy" id="2558360"/>
    <lineage>
        <taxon>Bacteria</taxon>
        <taxon>Pseudomonadati</taxon>
        <taxon>Pseudomonadota</taxon>
        <taxon>Alphaproteobacteria</taxon>
        <taxon>Acetobacterales</taxon>
        <taxon>Acetobacteraceae</taxon>
        <taxon>Oecophyllibacter</taxon>
    </lineage>
</organism>
<feature type="transmembrane region" description="Helical" evidence="6">
    <location>
        <begin position="271"/>
        <end position="296"/>
    </location>
</feature>
<accession>A0A506UQI8</accession>
<feature type="transmembrane region" description="Helical" evidence="6">
    <location>
        <begin position="425"/>
        <end position="445"/>
    </location>
</feature>
<comment type="caution">
    <text evidence="7">The sequence shown here is derived from an EMBL/GenBank/DDBJ whole genome shotgun (WGS) entry which is preliminary data.</text>
</comment>
<evidence type="ECO:0000313" key="7">
    <source>
        <dbReference type="EMBL" id="TPW35586.1"/>
    </source>
</evidence>
<feature type="transmembrane region" description="Helical" evidence="6">
    <location>
        <begin position="24"/>
        <end position="46"/>
    </location>
</feature>
<feature type="transmembrane region" description="Helical" evidence="6">
    <location>
        <begin position="162"/>
        <end position="180"/>
    </location>
</feature>
<feature type="transmembrane region" description="Helical" evidence="6">
    <location>
        <begin position="369"/>
        <end position="388"/>
    </location>
</feature>
<evidence type="ECO:0000256" key="2">
    <source>
        <dbReference type="ARBA" id="ARBA00022448"/>
    </source>
</evidence>
<keyword evidence="2" id="KW-0813">Transport</keyword>
<evidence type="ECO:0000256" key="5">
    <source>
        <dbReference type="ARBA" id="ARBA00023136"/>
    </source>
</evidence>
<dbReference type="PANTHER" id="PTHR43243:SF4">
    <property type="entry name" value="CATIONIC AMINO ACID TRANSPORTER 4"/>
    <property type="match status" value="1"/>
</dbReference>
<evidence type="ECO:0000256" key="3">
    <source>
        <dbReference type="ARBA" id="ARBA00022692"/>
    </source>
</evidence>
<dbReference type="Proteomes" id="UP000315037">
    <property type="component" value="Unassembled WGS sequence"/>
</dbReference>
<feature type="transmembrane region" description="Helical" evidence="6">
    <location>
        <begin position="316"/>
        <end position="339"/>
    </location>
</feature>
<keyword evidence="8" id="KW-1185">Reference proteome</keyword>
<gene>
    <name evidence="7" type="ORF">E3202_01000</name>
</gene>
<evidence type="ECO:0000313" key="8">
    <source>
        <dbReference type="Proteomes" id="UP000315037"/>
    </source>
</evidence>
<dbReference type="EMBL" id="SORZ01000001">
    <property type="protein sequence ID" value="TPW35586.1"/>
    <property type="molecule type" value="Genomic_DNA"/>
</dbReference>